<protein>
    <submittedName>
        <fullName evidence="2">Uncharacterized protein</fullName>
    </submittedName>
</protein>
<feature type="compositionally biased region" description="Basic and acidic residues" evidence="1">
    <location>
        <begin position="119"/>
        <end position="128"/>
    </location>
</feature>
<feature type="compositionally biased region" description="Basic and acidic residues" evidence="1">
    <location>
        <begin position="95"/>
        <end position="108"/>
    </location>
</feature>
<sequence>MYNRFDKGMHPKQCVLDHLLSCMSKKVELEDNASELENKLPFLDGPLPGEASSIPKSGHPSPKAPVPNTAQDYGGAAPPVLSNGASPGAVGSAVDQKHKENLSQHHQDPGASTEAPDSAGKDGKAQHQ</sequence>
<evidence type="ECO:0000256" key="1">
    <source>
        <dbReference type="SAM" id="MobiDB-lite"/>
    </source>
</evidence>
<feature type="region of interest" description="Disordered" evidence="1">
    <location>
        <begin position="39"/>
        <end position="128"/>
    </location>
</feature>
<gene>
    <name evidence="2" type="ORF">WISP_56709</name>
</gene>
<keyword evidence="3" id="KW-1185">Reference proteome</keyword>
<organism evidence="2 3">
    <name type="scientific">Willisornis vidua</name>
    <name type="common">Xingu scale-backed antbird</name>
    <dbReference type="NCBI Taxonomy" id="1566151"/>
    <lineage>
        <taxon>Eukaryota</taxon>
        <taxon>Metazoa</taxon>
        <taxon>Chordata</taxon>
        <taxon>Craniata</taxon>
        <taxon>Vertebrata</taxon>
        <taxon>Euteleostomi</taxon>
        <taxon>Archelosauria</taxon>
        <taxon>Archosauria</taxon>
        <taxon>Dinosauria</taxon>
        <taxon>Saurischia</taxon>
        <taxon>Theropoda</taxon>
        <taxon>Coelurosauria</taxon>
        <taxon>Aves</taxon>
        <taxon>Neognathae</taxon>
        <taxon>Neoaves</taxon>
        <taxon>Telluraves</taxon>
        <taxon>Australaves</taxon>
        <taxon>Passeriformes</taxon>
        <taxon>Thamnophilidae</taxon>
        <taxon>Willisornis</taxon>
    </lineage>
</organism>
<reference evidence="2" key="1">
    <citation type="submission" date="2019-10" db="EMBL/GenBank/DDBJ databases">
        <authorList>
            <person name="Soares A.E.R."/>
            <person name="Aleixo A."/>
            <person name="Schneider P."/>
            <person name="Miyaki C.Y."/>
            <person name="Schneider M.P."/>
            <person name="Mello C."/>
            <person name="Vasconcelos A.T.R."/>
        </authorList>
    </citation>
    <scope>NUCLEOTIDE SEQUENCE</scope>
    <source>
        <tissue evidence="2">Muscle</tissue>
    </source>
</reference>
<proteinExistence type="predicted"/>
<evidence type="ECO:0000313" key="3">
    <source>
        <dbReference type="Proteomes" id="UP001145742"/>
    </source>
</evidence>
<comment type="caution">
    <text evidence="2">The sequence shown here is derived from an EMBL/GenBank/DDBJ whole genome shotgun (WGS) entry which is preliminary data.</text>
</comment>
<dbReference type="EMBL" id="WHWB01033562">
    <property type="protein sequence ID" value="KAJ7418935.1"/>
    <property type="molecule type" value="Genomic_DNA"/>
</dbReference>
<evidence type="ECO:0000313" key="2">
    <source>
        <dbReference type="EMBL" id="KAJ7418935.1"/>
    </source>
</evidence>
<dbReference type="Proteomes" id="UP001145742">
    <property type="component" value="Unassembled WGS sequence"/>
</dbReference>
<accession>A0ABQ9DGD7</accession>
<name>A0ABQ9DGD7_9PASS</name>